<dbReference type="PROSITE" id="PS50088">
    <property type="entry name" value="ANK_REPEAT"/>
    <property type="match status" value="6"/>
</dbReference>
<evidence type="ECO:0000256" key="3">
    <source>
        <dbReference type="ARBA" id="ARBA00022606"/>
    </source>
</evidence>
<feature type="repeat" description="ANK" evidence="12">
    <location>
        <begin position="483"/>
        <end position="515"/>
    </location>
</feature>
<reference evidence="16 17" key="1">
    <citation type="submission" date="2022-05" db="EMBL/GenBank/DDBJ databases">
        <authorList>
            <consortium name="Genoscope - CEA"/>
            <person name="William W."/>
        </authorList>
    </citation>
    <scope>NUCLEOTIDE SEQUENCE [LARGE SCALE GENOMIC DNA]</scope>
</reference>
<feature type="transmembrane region" description="Helical" evidence="14">
    <location>
        <begin position="792"/>
        <end position="812"/>
    </location>
</feature>
<feature type="transmembrane region" description="Helical" evidence="14">
    <location>
        <begin position="824"/>
        <end position="842"/>
    </location>
</feature>
<dbReference type="Proteomes" id="UP001159427">
    <property type="component" value="Unassembled WGS sequence"/>
</dbReference>
<dbReference type="InterPro" id="IPR052076">
    <property type="entry name" value="TRP_cation_channel"/>
</dbReference>
<evidence type="ECO:0000256" key="8">
    <source>
        <dbReference type="ARBA" id="ARBA00023065"/>
    </source>
</evidence>
<evidence type="ECO:0000313" key="16">
    <source>
        <dbReference type="EMBL" id="CAH3174029.1"/>
    </source>
</evidence>
<evidence type="ECO:0000256" key="10">
    <source>
        <dbReference type="ARBA" id="ARBA00023180"/>
    </source>
</evidence>
<feature type="compositionally biased region" description="Basic and acidic residues" evidence="13">
    <location>
        <begin position="1057"/>
        <end position="1070"/>
    </location>
</feature>
<feature type="repeat" description="ANK" evidence="12">
    <location>
        <begin position="170"/>
        <end position="202"/>
    </location>
</feature>
<feature type="transmembrane region" description="Helical" evidence="14">
    <location>
        <begin position="709"/>
        <end position="734"/>
    </location>
</feature>
<dbReference type="PROSITE" id="PS50297">
    <property type="entry name" value="ANK_REP_REGION"/>
    <property type="match status" value="6"/>
</dbReference>
<dbReference type="EMBL" id="CALNXI010001644">
    <property type="protein sequence ID" value="CAH3174029.1"/>
    <property type="molecule type" value="Genomic_DNA"/>
</dbReference>
<comment type="caution">
    <text evidence="16">The sequence shown here is derived from an EMBL/GenBank/DDBJ whole genome shotgun (WGS) entry which is preliminary data.</text>
</comment>
<evidence type="ECO:0000256" key="6">
    <source>
        <dbReference type="ARBA" id="ARBA00022989"/>
    </source>
</evidence>
<evidence type="ECO:0000256" key="5">
    <source>
        <dbReference type="ARBA" id="ARBA00022737"/>
    </source>
</evidence>
<evidence type="ECO:0000256" key="13">
    <source>
        <dbReference type="SAM" id="MobiDB-lite"/>
    </source>
</evidence>
<keyword evidence="6 14" id="KW-1133">Transmembrane helix</keyword>
<keyword evidence="9 14" id="KW-0472">Membrane</keyword>
<sequence>MDKDKKVSFDVFPEPHAGDEELLVVVNQGASDLSRARRRSRAVSKVSMGSEAEEEIEDQSIARTESSKNDKTDRLHQLILAGNEEEAVRIINKGNEINRQDKSGKTPLHTAILSKQYHIVDKLLESGADVTINDDAGDTPLHTAIHVGSDKLVLALLHRGGCDVGSLGRNSATPLHLAAEMDNDAICKILVENNASLSPLDGEQMTPVGRAVERGASKSARYLLKIAEEKMDSSEGLMYNVDLDGGTLLHLAANSGVLAVVELCVEHGVRIRQPRRSDKMTAFHMACEQGSMPIVEYLVSKDPAICRITLLDHRGKTPLHLAAGKNHTHIVEFLLEKGAALDPKDDDRRTPLYFAASYGRSSHQFDNYLALRLQCSLNANLSGKLHLKHCSGKCVEYVLISPAAATLITEKDEDGFSAVHYAAKRGDIKNIRLFVTKNRTSSSVLSNNLDTPIHVAARYGWTDCVEALMENQHVKIINLLNSQGKTALHFACAAGHDSTAEVLLRLGAVIERDQSERTPLHLAATKGSLACCKLMVNKYEECVNDVDKSKNTAMNLAAINGHPAVVEFFLSNPAAEVLKNSSGENVLDIASKSEQREVAAVIAKHERWIEVLRSCSTPLVPLMTKMIEKMPEVAVLFLDQCMEEKGDPESQNYMVKYDLNLVQGQYPGEKLIPDKASLQLIETMALNRRERCLTHPISFVLLNTKWKKFGWLTFALNLFSYFCFIVPLTVLAVYGRDRMQSLCKPGVHIGDEVCNISLTIETTQLLSFTVLVATIVLLAKHLFSLFRKRMAYLLNIVNFAEWVCYIAAIVFVVPSCDCKTGYKLEVGAIAVFFGWLNLILYFRRLSSYGQYVIMLTTMFVTLVKVLLLWMLFIMAFGTTFYMIMEKEPFDKFGTSLMTMYVMTLGELNYDDNFTPWEDLNFATLANTLFVVLVLGMPIIMMNMLVGLAVGDIDKIQQNALMDRYVLQVSFCLFLLASQKQRKAGKGGNYPQEGENFFEGWGKKKKGSALKAKCPPPPRGGAVFLPYIAHTGMVDKMYDLLREQTDMLKELNQLCRAKEEKQKEEKKESEFKLPGMQMFSSLPQLPKF</sequence>
<dbReference type="SMART" id="SM00248">
    <property type="entry name" value="ANK"/>
    <property type="match status" value="15"/>
</dbReference>
<keyword evidence="5" id="KW-0677">Repeat</keyword>
<gene>
    <name evidence="16" type="ORF">PEVE_00009339</name>
</gene>
<dbReference type="Gene3D" id="1.25.40.20">
    <property type="entry name" value="Ankyrin repeat-containing domain"/>
    <property type="match status" value="5"/>
</dbReference>
<keyword evidence="2" id="KW-0813">Transport</keyword>
<dbReference type="InterPro" id="IPR036770">
    <property type="entry name" value="Ankyrin_rpt-contain_sf"/>
</dbReference>
<evidence type="ECO:0000313" key="17">
    <source>
        <dbReference type="Proteomes" id="UP001159427"/>
    </source>
</evidence>
<feature type="repeat" description="ANK" evidence="12">
    <location>
        <begin position="314"/>
        <end position="346"/>
    </location>
</feature>
<dbReference type="Pfam" id="PF00520">
    <property type="entry name" value="Ion_trans"/>
    <property type="match status" value="1"/>
</dbReference>
<keyword evidence="10" id="KW-0325">Glycoprotein</keyword>
<evidence type="ECO:0000256" key="9">
    <source>
        <dbReference type="ARBA" id="ARBA00023136"/>
    </source>
</evidence>
<keyword evidence="17" id="KW-1185">Reference proteome</keyword>
<dbReference type="Pfam" id="PF12796">
    <property type="entry name" value="Ank_2"/>
    <property type="match status" value="5"/>
</dbReference>
<evidence type="ECO:0000256" key="12">
    <source>
        <dbReference type="PROSITE-ProRule" id="PRU00023"/>
    </source>
</evidence>
<keyword evidence="11" id="KW-0407">Ion channel</keyword>
<accession>A0ABN8R4B0</accession>
<organism evidence="16 17">
    <name type="scientific">Porites evermanni</name>
    <dbReference type="NCBI Taxonomy" id="104178"/>
    <lineage>
        <taxon>Eukaryota</taxon>
        <taxon>Metazoa</taxon>
        <taxon>Cnidaria</taxon>
        <taxon>Anthozoa</taxon>
        <taxon>Hexacorallia</taxon>
        <taxon>Scleractinia</taxon>
        <taxon>Fungiina</taxon>
        <taxon>Poritidae</taxon>
        <taxon>Porites</taxon>
    </lineage>
</organism>
<evidence type="ECO:0000256" key="4">
    <source>
        <dbReference type="ARBA" id="ARBA00022692"/>
    </source>
</evidence>
<feature type="region of interest" description="Disordered" evidence="13">
    <location>
        <begin position="1057"/>
        <end position="1087"/>
    </location>
</feature>
<proteinExistence type="predicted"/>
<dbReference type="PANTHER" id="PTHR47143:SF1">
    <property type="entry name" value="ION_TRANS DOMAIN-CONTAINING PROTEIN"/>
    <property type="match status" value="1"/>
</dbReference>
<feature type="transmembrane region" description="Helical" evidence="14">
    <location>
        <begin position="927"/>
        <end position="949"/>
    </location>
</feature>
<keyword evidence="4 14" id="KW-0812">Transmembrane</keyword>
<feature type="transmembrane region" description="Helical" evidence="14">
    <location>
        <begin position="848"/>
        <end position="877"/>
    </location>
</feature>
<evidence type="ECO:0000256" key="14">
    <source>
        <dbReference type="SAM" id="Phobius"/>
    </source>
</evidence>
<name>A0ABN8R4B0_9CNID</name>
<feature type="region of interest" description="Disordered" evidence="13">
    <location>
        <begin position="38"/>
        <end position="70"/>
    </location>
</feature>
<keyword evidence="7 12" id="KW-0040">ANK repeat</keyword>
<dbReference type="InterPro" id="IPR005821">
    <property type="entry name" value="Ion_trans_dom"/>
</dbReference>
<dbReference type="Pfam" id="PF00023">
    <property type="entry name" value="Ank"/>
    <property type="match status" value="1"/>
</dbReference>
<evidence type="ECO:0000256" key="1">
    <source>
        <dbReference type="ARBA" id="ARBA00004141"/>
    </source>
</evidence>
<evidence type="ECO:0000256" key="7">
    <source>
        <dbReference type="ARBA" id="ARBA00023043"/>
    </source>
</evidence>
<keyword evidence="8" id="KW-0406">Ion transport</keyword>
<comment type="subcellular location">
    <subcellularLocation>
        <location evidence="1">Membrane</location>
        <topology evidence="1">Multi-pass membrane protein</topology>
    </subcellularLocation>
</comment>
<feature type="domain" description="Ion transport" evidence="15">
    <location>
        <begin position="715"/>
        <end position="958"/>
    </location>
</feature>
<dbReference type="PANTHER" id="PTHR47143">
    <property type="entry name" value="TRANSIENT RECEPTOR POTENTIAL CATION CHANNEL PROTEIN PAINLESS"/>
    <property type="match status" value="1"/>
</dbReference>
<feature type="compositionally biased region" description="Polar residues" evidence="13">
    <location>
        <begin position="1077"/>
        <end position="1087"/>
    </location>
</feature>
<keyword evidence="3" id="KW-0716">Sensory transduction</keyword>
<evidence type="ECO:0000259" key="15">
    <source>
        <dbReference type="Pfam" id="PF00520"/>
    </source>
</evidence>
<dbReference type="InterPro" id="IPR002110">
    <property type="entry name" value="Ankyrin_rpt"/>
</dbReference>
<evidence type="ECO:0000256" key="2">
    <source>
        <dbReference type="ARBA" id="ARBA00022448"/>
    </source>
</evidence>
<feature type="repeat" description="ANK" evidence="12">
    <location>
        <begin position="136"/>
        <end position="169"/>
    </location>
</feature>
<dbReference type="SUPFAM" id="SSF48403">
    <property type="entry name" value="Ankyrin repeat"/>
    <property type="match status" value="2"/>
</dbReference>
<feature type="repeat" description="ANK" evidence="12">
    <location>
        <begin position="244"/>
        <end position="276"/>
    </location>
</feature>
<evidence type="ECO:0000256" key="11">
    <source>
        <dbReference type="ARBA" id="ARBA00023303"/>
    </source>
</evidence>
<protein>
    <recommendedName>
        <fullName evidence="15">Ion transport domain-containing protein</fullName>
    </recommendedName>
</protein>
<feature type="repeat" description="ANK" evidence="12">
    <location>
        <begin position="103"/>
        <end position="135"/>
    </location>
</feature>